<dbReference type="Gene3D" id="3.40.630.30">
    <property type="match status" value="1"/>
</dbReference>
<dbReference type="OrthoDB" id="9786422at2"/>
<evidence type="ECO:0000313" key="1">
    <source>
        <dbReference type="EMBL" id="RNI31205.1"/>
    </source>
</evidence>
<accession>A0A3M9N1D2</accession>
<dbReference type="InterPro" id="IPR016181">
    <property type="entry name" value="Acyl_CoA_acyltransferase"/>
</dbReference>
<name>A0A3M9N1D2_9BACT</name>
<reference evidence="1 2" key="1">
    <citation type="submission" date="2018-11" db="EMBL/GenBank/DDBJ databases">
        <title>Rufibacter latericius sp. nov., isolated from water in Baiyang Lake.</title>
        <authorList>
            <person name="Yang Y."/>
        </authorList>
    </citation>
    <scope>NUCLEOTIDE SEQUENCE [LARGE SCALE GENOMIC DNA]</scope>
    <source>
        <strain evidence="1 2">R-22-1c-1</strain>
    </source>
</reference>
<proteinExistence type="predicted"/>
<evidence type="ECO:0000313" key="2">
    <source>
        <dbReference type="Proteomes" id="UP000272117"/>
    </source>
</evidence>
<comment type="caution">
    <text evidence="1">The sequence shown here is derived from an EMBL/GenBank/DDBJ whole genome shotgun (WGS) entry which is preliminary data.</text>
</comment>
<dbReference type="RefSeq" id="WP_123125108.1">
    <property type="nucleotide sequence ID" value="NZ_RJJD01000001.1"/>
</dbReference>
<keyword evidence="2" id="KW-1185">Reference proteome</keyword>
<gene>
    <name evidence="1" type="ORF">EFB08_01335</name>
</gene>
<dbReference type="Proteomes" id="UP000272117">
    <property type="component" value="Unassembled WGS sequence"/>
</dbReference>
<sequence>MVHLGTGETYVAYCLTTEAERETLPPFSFDFFLYLQPKHVALQAGPDWRMFVLLNTQTNQIDGVAHFFRDADTAFSPWRAPFGGLQLHPAVPQETSAAYLHYLHQTLQQLGITQIKWLQCPDAYAPKSSAWLRTQLPVLRYHVQHDQLNHHIEVSGNNFAAQVHPSAKRRLLKCQKAGFTFRQETLEELPEAYAFLKQCRLEKQKPLSLSLPQLSRYFELFPDRYFLFTVRRGAELAAVGVAVLVAKKILNHLYPASPTRFNEYSPSVLLNAGLYAFCQEHQISMLDLGVSAPATESEEAYTGLITFKERLGGIPTRKPTFLWRGEAKE</sequence>
<protein>
    <submittedName>
        <fullName evidence="1">Uncharacterized protein</fullName>
    </submittedName>
</protein>
<organism evidence="1 2">
    <name type="scientific">Rufibacter latericius</name>
    <dbReference type="NCBI Taxonomy" id="2487040"/>
    <lineage>
        <taxon>Bacteria</taxon>
        <taxon>Pseudomonadati</taxon>
        <taxon>Bacteroidota</taxon>
        <taxon>Cytophagia</taxon>
        <taxon>Cytophagales</taxon>
        <taxon>Hymenobacteraceae</taxon>
        <taxon>Rufibacter</taxon>
    </lineage>
</organism>
<dbReference type="EMBL" id="RJJD01000001">
    <property type="protein sequence ID" value="RNI31205.1"/>
    <property type="molecule type" value="Genomic_DNA"/>
</dbReference>
<dbReference type="SUPFAM" id="SSF55729">
    <property type="entry name" value="Acyl-CoA N-acyltransferases (Nat)"/>
    <property type="match status" value="1"/>
</dbReference>
<dbReference type="AlphaFoldDB" id="A0A3M9N1D2"/>